<comment type="function">
    <text evidence="3 4">Catalyzes the conversion of N5-carboxyaminoimidazole ribonucleotide (N5-CAIR) to 4-carboxy-5-aminoimidazole ribonucleotide (CAIR).</text>
</comment>
<dbReference type="InterPro" id="IPR033747">
    <property type="entry name" value="PurE_ClassI"/>
</dbReference>
<reference evidence="7" key="1">
    <citation type="journal article" date="2020" name="mSystems">
        <title>Genome- and Community-Level Interaction Insights into Carbon Utilization and Element Cycling Functions of Hydrothermarchaeota in Hydrothermal Sediment.</title>
        <authorList>
            <person name="Zhou Z."/>
            <person name="Liu Y."/>
            <person name="Xu W."/>
            <person name="Pan J."/>
            <person name="Luo Z.H."/>
            <person name="Li M."/>
        </authorList>
    </citation>
    <scope>NUCLEOTIDE SEQUENCE [LARGE SCALE GENOMIC DNA]</scope>
    <source>
        <strain evidence="7">HyVt-538</strain>
    </source>
</reference>
<sequence length="165" mass="16863">MTNIDENPPVAIIMGSDSDWPIMKRAADVLDELGIGYTARVISAHRTPERAHEFATTARAKGTKIIIAGAGGAAHLAGVMASLTPLPVLGVPIDSSALKGLDALLATVQMPGGIPVGTFGIGTAGAKNAALFAGAILALSDTQLAGRLDAWRQRQTDNVPESPGC</sequence>
<dbReference type="EMBL" id="DROP01000096">
    <property type="protein sequence ID" value="HHI88591.1"/>
    <property type="molecule type" value="Genomic_DNA"/>
</dbReference>
<dbReference type="GO" id="GO:0006189">
    <property type="term" value="P:'de novo' IMP biosynthetic process"/>
    <property type="evidence" value="ECO:0007669"/>
    <property type="project" value="UniProtKB-UniRule"/>
</dbReference>
<feature type="binding site" evidence="3 5">
    <location>
        <position position="16"/>
    </location>
    <ligand>
        <name>substrate</name>
    </ligand>
</feature>
<keyword evidence="2 3" id="KW-0413">Isomerase</keyword>
<dbReference type="NCBIfam" id="TIGR01162">
    <property type="entry name" value="purE"/>
    <property type="match status" value="1"/>
</dbReference>
<evidence type="ECO:0000256" key="2">
    <source>
        <dbReference type="ARBA" id="ARBA00023235"/>
    </source>
</evidence>
<evidence type="ECO:0000313" key="7">
    <source>
        <dbReference type="EMBL" id="HHI88591.1"/>
    </source>
</evidence>
<comment type="pathway">
    <text evidence="3 4">Purine metabolism; IMP biosynthesis via de novo pathway; 5-amino-1-(5-phospho-D-ribosyl)imidazole-4-carboxylate from 5-amino-1-(5-phospho-D-ribosyl)imidazole (N5-CAIR route): step 2/2.</text>
</comment>
<dbReference type="Pfam" id="PF00731">
    <property type="entry name" value="AIRC"/>
    <property type="match status" value="1"/>
</dbReference>
<dbReference type="PANTHER" id="PTHR23046">
    <property type="entry name" value="PHOSPHORIBOSYLAMINOIMIDAZOLE CARBOXYLASE CATALYTIC SUBUNIT"/>
    <property type="match status" value="1"/>
</dbReference>
<dbReference type="SMART" id="SM01001">
    <property type="entry name" value="AIRC"/>
    <property type="match status" value="1"/>
</dbReference>
<feature type="domain" description="PurE" evidence="6">
    <location>
        <begin position="8"/>
        <end position="159"/>
    </location>
</feature>
<organism evidence="7">
    <name type="scientific">Hellea balneolensis</name>
    <dbReference type="NCBI Taxonomy" id="287478"/>
    <lineage>
        <taxon>Bacteria</taxon>
        <taxon>Pseudomonadati</taxon>
        <taxon>Pseudomonadota</taxon>
        <taxon>Alphaproteobacteria</taxon>
        <taxon>Maricaulales</taxon>
        <taxon>Robiginitomaculaceae</taxon>
        <taxon>Hellea</taxon>
    </lineage>
</organism>
<evidence type="ECO:0000256" key="4">
    <source>
        <dbReference type="PIRNR" id="PIRNR001338"/>
    </source>
</evidence>
<proteinExistence type="inferred from homology"/>
<comment type="similarity">
    <text evidence="3">Belongs to the AIR carboxylase family. Class I subfamily.</text>
</comment>
<dbReference type="InterPro" id="IPR000031">
    <property type="entry name" value="PurE_dom"/>
</dbReference>
<gene>
    <name evidence="3 7" type="primary">purE</name>
    <name evidence="7" type="ORF">ENK01_01440</name>
</gene>
<dbReference type="GO" id="GO:0034023">
    <property type="term" value="F:5-(carboxyamino)imidazole ribonucleotide mutase activity"/>
    <property type="evidence" value="ECO:0007669"/>
    <property type="project" value="UniProtKB-UniRule"/>
</dbReference>
<dbReference type="EC" id="5.4.99.18" evidence="3 4"/>
<keyword evidence="1 3" id="KW-0658">Purine biosynthesis</keyword>
<dbReference type="PIRSF" id="PIRSF001338">
    <property type="entry name" value="AIR_carboxylase"/>
    <property type="match status" value="1"/>
</dbReference>
<dbReference type="Gene3D" id="3.40.50.1970">
    <property type="match status" value="1"/>
</dbReference>
<dbReference type="HAMAP" id="MF_01929">
    <property type="entry name" value="PurE_classI"/>
    <property type="match status" value="1"/>
</dbReference>
<dbReference type="UniPathway" id="UPA00074">
    <property type="reaction ID" value="UER00943"/>
</dbReference>
<name>A0A7V5U0X5_9PROT</name>
<dbReference type="SUPFAM" id="SSF52255">
    <property type="entry name" value="N5-CAIR mutase (phosphoribosylaminoimidazole carboxylase, PurE)"/>
    <property type="match status" value="1"/>
</dbReference>
<accession>A0A7V5U0X5</accession>
<feature type="binding site" evidence="3 5">
    <location>
        <position position="46"/>
    </location>
    <ligand>
        <name>substrate</name>
    </ligand>
</feature>
<protein>
    <recommendedName>
        <fullName evidence="3 4">N5-carboxyaminoimidazole ribonucleotide mutase</fullName>
        <shortName evidence="3 4">N5-CAIR mutase</shortName>
        <ecNumber evidence="3 4">5.4.99.18</ecNumber>
    </recommendedName>
    <alternativeName>
        <fullName evidence="3">5-(carboxyamino)imidazole ribonucleotide mutase</fullName>
    </alternativeName>
</protein>
<dbReference type="GO" id="GO:0016829">
    <property type="term" value="F:lyase activity"/>
    <property type="evidence" value="ECO:0007669"/>
    <property type="project" value="UniProtKB-KW"/>
</dbReference>
<comment type="caution">
    <text evidence="7">The sequence shown here is derived from an EMBL/GenBank/DDBJ whole genome shotgun (WGS) entry which is preliminary data.</text>
</comment>
<comment type="catalytic activity">
    <reaction evidence="3 4">
        <text>5-carboxyamino-1-(5-phospho-D-ribosyl)imidazole + H(+) = 5-amino-1-(5-phospho-D-ribosyl)imidazole-4-carboxylate</text>
        <dbReference type="Rhea" id="RHEA:13193"/>
        <dbReference type="ChEBI" id="CHEBI:15378"/>
        <dbReference type="ChEBI" id="CHEBI:58730"/>
        <dbReference type="ChEBI" id="CHEBI:77657"/>
        <dbReference type="EC" id="5.4.99.18"/>
    </reaction>
</comment>
<evidence type="ECO:0000256" key="1">
    <source>
        <dbReference type="ARBA" id="ARBA00022755"/>
    </source>
</evidence>
<evidence type="ECO:0000259" key="6">
    <source>
        <dbReference type="SMART" id="SM01001"/>
    </source>
</evidence>
<dbReference type="PANTHER" id="PTHR23046:SF2">
    <property type="entry name" value="PHOSPHORIBOSYLAMINOIMIDAZOLE CARBOXYLASE"/>
    <property type="match status" value="1"/>
</dbReference>
<keyword evidence="7" id="KW-0456">Lyase</keyword>
<evidence type="ECO:0000256" key="3">
    <source>
        <dbReference type="HAMAP-Rule" id="MF_01929"/>
    </source>
</evidence>
<feature type="binding site" evidence="3 5">
    <location>
        <position position="19"/>
    </location>
    <ligand>
        <name>substrate</name>
    </ligand>
</feature>
<evidence type="ECO:0000256" key="5">
    <source>
        <dbReference type="PIRSR" id="PIRSR001338-1"/>
    </source>
</evidence>
<dbReference type="InterPro" id="IPR024694">
    <property type="entry name" value="PurE_prokaryotes"/>
</dbReference>
<dbReference type="Proteomes" id="UP000885806">
    <property type="component" value="Unassembled WGS sequence"/>
</dbReference>
<dbReference type="AlphaFoldDB" id="A0A7V5U0X5"/>